<dbReference type="STRING" id="913774.A0A0C3GYM1"/>
<feature type="transmembrane region" description="Helical" evidence="1">
    <location>
        <begin position="49"/>
        <end position="67"/>
    </location>
</feature>
<keyword evidence="1" id="KW-1133">Transmembrane helix</keyword>
<keyword evidence="1" id="KW-0472">Membrane</keyword>
<dbReference type="InParanoid" id="A0A0C3GYM1"/>
<dbReference type="Proteomes" id="UP000054321">
    <property type="component" value="Unassembled WGS sequence"/>
</dbReference>
<keyword evidence="1" id="KW-0812">Transmembrane</keyword>
<dbReference type="AlphaFoldDB" id="A0A0C3GYM1"/>
<dbReference type="HOGENOM" id="CLU_1496669_0_0_1"/>
<name>A0A0C3GYM1_OIDMZ</name>
<reference evidence="2 3" key="1">
    <citation type="submission" date="2014-04" db="EMBL/GenBank/DDBJ databases">
        <authorList>
            <consortium name="DOE Joint Genome Institute"/>
            <person name="Kuo A."/>
            <person name="Martino E."/>
            <person name="Perotto S."/>
            <person name="Kohler A."/>
            <person name="Nagy L.G."/>
            <person name="Floudas D."/>
            <person name="Copeland A."/>
            <person name="Barry K.W."/>
            <person name="Cichocki N."/>
            <person name="Veneault-Fourrey C."/>
            <person name="LaButti K."/>
            <person name="Lindquist E.A."/>
            <person name="Lipzen A."/>
            <person name="Lundell T."/>
            <person name="Morin E."/>
            <person name="Murat C."/>
            <person name="Sun H."/>
            <person name="Tunlid A."/>
            <person name="Henrissat B."/>
            <person name="Grigoriev I.V."/>
            <person name="Hibbett D.S."/>
            <person name="Martin F."/>
            <person name="Nordberg H.P."/>
            <person name="Cantor M.N."/>
            <person name="Hua S.X."/>
        </authorList>
    </citation>
    <scope>NUCLEOTIDE SEQUENCE [LARGE SCALE GENOMIC DNA]</scope>
    <source>
        <strain evidence="2 3">Zn</strain>
    </source>
</reference>
<protein>
    <recommendedName>
        <fullName evidence="4">Acyltransferase 3 domain-containing protein</fullName>
    </recommendedName>
</protein>
<organism evidence="2 3">
    <name type="scientific">Oidiodendron maius (strain Zn)</name>
    <dbReference type="NCBI Taxonomy" id="913774"/>
    <lineage>
        <taxon>Eukaryota</taxon>
        <taxon>Fungi</taxon>
        <taxon>Dikarya</taxon>
        <taxon>Ascomycota</taxon>
        <taxon>Pezizomycotina</taxon>
        <taxon>Leotiomycetes</taxon>
        <taxon>Leotiomycetes incertae sedis</taxon>
        <taxon>Myxotrichaceae</taxon>
        <taxon>Oidiodendron</taxon>
    </lineage>
</organism>
<evidence type="ECO:0008006" key="4">
    <source>
        <dbReference type="Google" id="ProtNLM"/>
    </source>
</evidence>
<accession>A0A0C3GYM1</accession>
<gene>
    <name evidence="2" type="ORF">OIDMADRAFT_21132</name>
</gene>
<evidence type="ECO:0000256" key="1">
    <source>
        <dbReference type="SAM" id="Phobius"/>
    </source>
</evidence>
<feature type="transmembrane region" description="Helical" evidence="1">
    <location>
        <begin position="79"/>
        <end position="98"/>
    </location>
</feature>
<feature type="transmembrane region" description="Helical" evidence="1">
    <location>
        <begin position="118"/>
        <end position="139"/>
    </location>
</feature>
<evidence type="ECO:0000313" key="3">
    <source>
        <dbReference type="Proteomes" id="UP000054321"/>
    </source>
</evidence>
<keyword evidence="3" id="KW-1185">Reference proteome</keyword>
<proteinExistence type="predicted"/>
<reference evidence="3" key="2">
    <citation type="submission" date="2015-01" db="EMBL/GenBank/DDBJ databases">
        <title>Evolutionary Origins and Diversification of the Mycorrhizal Mutualists.</title>
        <authorList>
            <consortium name="DOE Joint Genome Institute"/>
            <consortium name="Mycorrhizal Genomics Consortium"/>
            <person name="Kohler A."/>
            <person name="Kuo A."/>
            <person name="Nagy L.G."/>
            <person name="Floudas D."/>
            <person name="Copeland A."/>
            <person name="Barry K.W."/>
            <person name="Cichocki N."/>
            <person name="Veneault-Fourrey C."/>
            <person name="LaButti K."/>
            <person name="Lindquist E.A."/>
            <person name="Lipzen A."/>
            <person name="Lundell T."/>
            <person name="Morin E."/>
            <person name="Murat C."/>
            <person name="Riley R."/>
            <person name="Ohm R."/>
            <person name="Sun H."/>
            <person name="Tunlid A."/>
            <person name="Henrissat B."/>
            <person name="Grigoriev I.V."/>
            <person name="Hibbett D.S."/>
            <person name="Martin F."/>
        </authorList>
    </citation>
    <scope>NUCLEOTIDE SEQUENCE [LARGE SCALE GENOMIC DNA]</scope>
    <source>
        <strain evidence="3">Zn</strain>
    </source>
</reference>
<dbReference type="OrthoDB" id="5819582at2759"/>
<sequence length="180" mass="21224">MFCIGFYLGGLPPDHIEYDFDPKPKPGYETLYKFYPPYYAFRIHDKTRWYWYWSGTFTVLSISQLSWMRFVLDTKFCQWLGKLSFSLYLIHAAIIAALSTPLQDLITKMTENKATLCLLEFITLAPLIFIVSGVVERYVDRPSVRFAKKVEQYLWRERPLEQEELPLASRDVEMEALLVP</sequence>
<evidence type="ECO:0000313" key="2">
    <source>
        <dbReference type="EMBL" id="KIM95371.1"/>
    </source>
</evidence>
<dbReference type="EMBL" id="KN832887">
    <property type="protein sequence ID" value="KIM95371.1"/>
    <property type="molecule type" value="Genomic_DNA"/>
</dbReference>